<protein>
    <submittedName>
        <fullName evidence="2">Uncharacterized protein</fullName>
    </submittedName>
</protein>
<dbReference type="Proteomes" id="UP001215280">
    <property type="component" value="Unassembled WGS sequence"/>
</dbReference>
<accession>A0AAD7IDP3</accession>
<proteinExistence type="predicted"/>
<dbReference type="AlphaFoldDB" id="A0AAD7IDP3"/>
<dbReference type="EMBL" id="JARJLG010000132">
    <property type="protein sequence ID" value="KAJ7739451.1"/>
    <property type="molecule type" value="Genomic_DNA"/>
</dbReference>
<evidence type="ECO:0000256" key="1">
    <source>
        <dbReference type="SAM" id="MobiDB-lite"/>
    </source>
</evidence>
<feature type="region of interest" description="Disordered" evidence="1">
    <location>
        <begin position="95"/>
        <end position="154"/>
    </location>
</feature>
<keyword evidence="3" id="KW-1185">Reference proteome</keyword>
<evidence type="ECO:0000313" key="3">
    <source>
        <dbReference type="Proteomes" id="UP001215280"/>
    </source>
</evidence>
<sequence>MSGWSWDKTKGVDVTPATQGTWDAFVAANPLASQFRNRRWPYYHLFLPLMPTKAKGTHAFRPAMGVVAQGNKSPPRRSPSPDWDQQQLEADFARKRSARHVEPNGDDLDDDNADLEHGMGPPSSSPAPSLGSKCAAAQPVSENHRKEPRLSGGSRALQDIASAATDFKGSWVTFMLVQPKLPLMLWLLQLLRLPTFYSPRSQNNCW</sequence>
<feature type="compositionally biased region" description="Acidic residues" evidence="1">
    <location>
        <begin position="104"/>
        <end position="113"/>
    </location>
</feature>
<evidence type="ECO:0000313" key="2">
    <source>
        <dbReference type="EMBL" id="KAJ7739451.1"/>
    </source>
</evidence>
<name>A0AAD7IDP3_9AGAR</name>
<reference evidence="2" key="1">
    <citation type="submission" date="2023-03" db="EMBL/GenBank/DDBJ databases">
        <title>Massive genome expansion in bonnet fungi (Mycena s.s.) driven by repeated elements and novel gene families across ecological guilds.</title>
        <authorList>
            <consortium name="Lawrence Berkeley National Laboratory"/>
            <person name="Harder C.B."/>
            <person name="Miyauchi S."/>
            <person name="Viragh M."/>
            <person name="Kuo A."/>
            <person name="Thoen E."/>
            <person name="Andreopoulos B."/>
            <person name="Lu D."/>
            <person name="Skrede I."/>
            <person name="Drula E."/>
            <person name="Henrissat B."/>
            <person name="Morin E."/>
            <person name="Kohler A."/>
            <person name="Barry K."/>
            <person name="LaButti K."/>
            <person name="Morin E."/>
            <person name="Salamov A."/>
            <person name="Lipzen A."/>
            <person name="Mereny Z."/>
            <person name="Hegedus B."/>
            <person name="Baldrian P."/>
            <person name="Stursova M."/>
            <person name="Weitz H."/>
            <person name="Taylor A."/>
            <person name="Grigoriev I.V."/>
            <person name="Nagy L.G."/>
            <person name="Martin F."/>
            <person name="Kauserud H."/>
        </authorList>
    </citation>
    <scope>NUCLEOTIDE SEQUENCE</scope>
    <source>
        <strain evidence="2">CBHHK188m</strain>
    </source>
</reference>
<comment type="caution">
    <text evidence="2">The sequence shown here is derived from an EMBL/GenBank/DDBJ whole genome shotgun (WGS) entry which is preliminary data.</text>
</comment>
<gene>
    <name evidence="2" type="ORF">DFH07DRAFT_965738</name>
</gene>
<organism evidence="2 3">
    <name type="scientific">Mycena maculata</name>
    <dbReference type="NCBI Taxonomy" id="230809"/>
    <lineage>
        <taxon>Eukaryota</taxon>
        <taxon>Fungi</taxon>
        <taxon>Dikarya</taxon>
        <taxon>Basidiomycota</taxon>
        <taxon>Agaricomycotina</taxon>
        <taxon>Agaricomycetes</taxon>
        <taxon>Agaricomycetidae</taxon>
        <taxon>Agaricales</taxon>
        <taxon>Marasmiineae</taxon>
        <taxon>Mycenaceae</taxon>
        <taxon>Mycena</taxon>
    </lineage>
</organism>